<evidence type="ECO:0008006" key="3">
    <source>
        <dbReference type="Google" id="ProtNLM"/>
    </source>
</evidence>
<dbReference type="KEGG" id="mama:GII36_01145"/>
<reference evidence="1" key="1">
    <citation type="journal article" date="2021" name="Nat. Microbiol.">
        <title>Cocultivation of an ultrasmall environmental parasitic bacterium with lytic ability against bacteria associated with wastewater foams.</title>
        <authorList>
            <person name="Batinovic S."/>
            <person name="Rose J.J.A."/>
            <person name="Ratcliffe J."/>
            <person name="Seviour R.J."/>
            <person name="Petrovski S."/>
        </authorList>
    </citation>
    <scope>NUCLEOTIDE SEQUENCE</scope>
    <source>
        <strain evidence="1">JR1</strain>
    </source>
</reference>
<dbReference type="Proteomes" id="UP001059824">
    <property type="component" value="Chromosome"/>
</dbReference>
<accession>A0A857MSN3</accession>
<dbReference type="RefSeq" id="WP_260763801.1">
    <property type="nucleotide sequence ID" value="NZ_CP045921.1"/>
</dbReference>
<dbReference type="EMBL" id="CP045921">
    <property type="protein sequence ID" value="QHN42457.1"/>
    <property type="molecule type" value="Genomic_DNA"/>
</dbReference>
<proteinExistence type="predicted"/>
<evidence type="ECO:0000313" key="1">
    <source>
        <dbReference type="EMBL" id="QHN42457.1"/>
    </source>
</evidence>
<dbReference type="AlphaFoldDB" id="A0A857MSN3"/>
<name>A0A857MSN3_9BACT</name>
<organism evidence="1 2">
    <name type="scientific">Candidatus Mycosynbacter amalyticus</name>
    <dbReference type="NCBI Taxonomy" id="2665156"/>
    <lineage>
        <taxon>Bacteria</taxon>
        <taxon>Candidatus Saccharimonadota</taxon>
        <taxon>Candidatus Saccharimonadota incertae sedis</taxon>
        <taxon>Candidatus Mycosynbacter</taxon>
    </lineage>
</organism>
<gene>
    <name evidence="1" type="ORF">GII36_01145</name>
</gene>
<evidence type="ECO:0000313" key="2">
    <source>
        <dbReference type="Proteomes" id="UP001059824"/>
    </source>
</evidence>
<protein>
    <recommendedName>
        <fullName evidence="3">Nucleotidyltransferase</fullName>
    </recommendedName>
</protein>
<sequence>MNIAAIEAQEDVRQATEVLAYLETHDVREPAIAAGWTRTLIAGGATADIDISYVGQVHYRDAQQILREALDIVHPANQAMWDIEGIWNAELVYGVHHTVDNFLLYYLNSIDSVYLASDGRLHDPTNFGFQDATTRTLRMNMYDIADGRTPTASEHVNACLENCRRMAKFDWQPTAESAARIAAGVQYWPQLSVTEVEYFTRKLATKYSPAERPQARSIYAEFGWDFIFDL</sequence>
<keyword evidence="2" id="KW-1185">Reference proteome</keyword>